<keyword evidence="4" id="KW-0963">Cytoplasm</keyword>
<dbReference type="PANTHER" id="PTHR33540">
    <property type="entry name" value="TRNA THREONYLCARBAMOYLADENOSINE BIOSYNTHESIS PROTEIN TSAE"/>
    <property type="match status" value="1"/>
</dbReference>
<accession>A0A2K1DYQ9</accession>
<evidence type="ECO:0000256" key="10">
    <source>
        <dbReference type="ARBA" id="ARBA00032441"/>
    </source>
</evidence>
<gene>
    <name evidence="11" type="ORF">C1T31_08570</name>
</gene>
<name>A0A2K1DYQ9_9FLAO</name>
<evidence type="ECO:0000256" key="5">
    <source>
        <dbReference type="ARBA" id="ARBA00022694"/>
    </source>
</evidence>
<comment type="subcellular location">
    <subcellularLocation>
        <location evidence="1">Cytoplasm</location>
    </subcellularLocation>
</comment>
<evidence type="ECO:0000313" key="11">
    <source>
        <dbReference type="EMBL" id="PNQ73166.1"/>
    </source>
</evidence>
<evidence type="ECO:0000256" key="9">
    <source>
        <dbReference type="ARBA" id="ARBA00022842"/>
    </source>
</evidence>
<reference evidence="11 12" key="1">
    <citation type="submission" date="2018-01" db="EMBL/GenBank/DDBJ databases">
        <title>The draft genome of Hanstruepera neustonica JCM19743.</title>
        <authorList>
            <person name="He R.-H."/>
            <person name="Du Z.-J."/>
        </authorList>
    </citation>
    <scope>NUCLEOTIDE SEQUENCE [LARGE SCALE GENOMIC DNA]</scope>
    <source>
        <strain evidence="11 12">JCM19743</strain>
    </source>
</reference>
<dbReference type="Proteomes" id="UP000236641">
    <property type="component" value="Unassembled WGS sequence"/>
</dbReference>
<dbReference type="GO" id="GO:0046872">
    <property type="term" value="F:metal ion binding"/>
    <property type="evidence" value="ECO:0007669"/>
    <property type="project" value="UniProtKB-KW"/>
</dbReference>
<keyword evidence="11" id="KW-0808">Transferase</keyword>
<dbReference type="Pfam" id="PF02367">
    <property type="entry name" value="TsaE"/>
    <property type="match status" value="1"/>
</dbReference>
<dbReference type="AlphaFoldDB" id="A0A2K1DYQ9"/>
<keyword evidence="7" id="KW-0547">Nucleotide-binding</keyword>
<evidence type="ECO:0000256" key="1">
    <source>
        <dbReference type="ARBA" id="ARBA00004496"/>
    </source>
</evidence>
<evidence type="ECO:0000256" key="6">
    <source>
        <dbReference type="ARBA" id="ARBA00022723"/>
    </source>
</evidence>
<keyword evidence="8" id="KW-0067">ATP-binding</keyword>
<evidence type="ECO:0000256" key="2">
    <source>
        <dbReference type="ARBA" id="ARBA00007599"/>
    </source>
</evidence>
<dbReference type="GO" id="GO:0005524">
    <property type="term" value="F:ATP binding"/>
    <property type="evidence" value="ECO:0007669"/>
    <property type="project" value="UniProtKB-KW"/>
</dbReference>
<keyword evidence="12" id="KW-1185">Reference proteome</keyword>
<evidence type="ECO:0000256" key="7">
    <source>
        <dbReference type="ARBA" id="ARBA00022741"/>
    </source>
</evidence>
<dbReference type="GO" id="GO:0005737">
    <property type="term" value="C:cytoplasm"/>
    <property type="evidence" value="ECO:0007669"/>
    <property type="project" value="UniProtKB-SubCell"/>
</dbReference>
<dbReference type="GO" id="GO:0002949">
    <property type="term" value="P:tRNA threonylcarbamoyladenosine modification"/>
    <property type="evidence" value="ECO:0007669"/>
    <property type="project" value="InterPro"/>
</dbReference>
<evidence type="ECO:0000256" key="4">
    <source>
        <dbReference type="ARBA" id="ARBA00022490"/>
    </source>
</evidence>
<sequence length="134" mass="15453">MTIEYSLEELDNVANQILKSVKSKTILFHGDMGTGKTTLIKALIQALGSEDDVSSPTYSLVNEYALSQDIIYHFDLYRLKSVEEAFDFGIEDYLQTTGWLFIEWPEIIKTHLDSDYHEIWLSISDNNKRKVTLK</sequence>
<evidence type="ECO:0000256" key="3">
    <source>
        <dbReference type="ARBA" id="ARBA00019010"/>
    </source>
</evidence>
<comment type="caution">
    <text evidence="11">The sequence shown here is derived from an EMBL/GenBank/DDBJ whole genome shotgun (WGS) entry which is preliminary data.</text>
</comment>
<dbReference type="InterPro" id="IPR027417">
    <property type="entry name" value="P-loop_NTPase"/>
</dbReference>
<proteinExistence type="inferred from homology"/>
<organism evidence="11 12">
    <name type="scientific">Hanstruepera neustonica</name>
    <dbReference type="NCBI Taxonomy" id="1445657"/>
    <lineage>
        <taxon>Bacteria</taxon>
        <taxon>Pseudomonadati</taxon>
        <taxon>Bacteroidota</taxon>
        <taxon>Flavobacteriia</taxon>
        <taxon>Flavobacteriales</taxon>
        <taxon>Flavobacteriaceae</taxon>
        <taxon>Hanstruepera</taxon>
    </lineage>
</organism>
<evidence type="ECO:0000313" key="12">
    <source>
        <dbReference type="Proteomes" id="UP000236641"/>
    </source>
</evidence>
<dbReference type="PANTHER" id="PTHR33540:SF2">
    <property type="entry name" value="TRNA THREONYLCARBAMOYLADENOSINE BIOSYNTHESIS PROTEIN TSAE"/>
    <property type="match status" value="1"/>
</dbReference>
<dbReference type="SUPFAM" id="SSF52540">
    <property type="entry name" value="P-loop containing nucleoside triphosphate hydrolases"/>
    <property type="match status" value="1"/>
</dbReference>
<dbReference type="InterPro" id="IPR003442">
    <property type="entry name" value="T6A_TsaE"/>
</dbReference>
<keyword evidence="5" id="KW-0819">tRNA processing</keyword>
<dbReference type="Gene3D" id="3.40.50.300">
    <property type="entry name" value="P-loop containing nucleotide triphosphate hydrolases"/>
    <property type="match status" value="1"/>
</dbReference>
<keyword evidence="6" id="KW-0479">Metal-binding</keyword>
<dbReference type="GO" id="GO:0016740">
    <property type="term" value="F:transferase activity"/>
    <property type="evidence" value="ECO:0007669"/>
    <property type="project" value="UniProtKB-KW"/>
</dbReference>
<dbReference type="EMBL" id="POWF01000004">
    <property type="protein sequence ID" value="PNQ73166.1"/>
    <property type="molecule type" value="Genomic_DNA"/>
</dbReference>
<dbReference type="NCBIfam" id="TIGR00150">
    <property type="entry name" value="T6A_YjeE"/>
    <property type="match status" value="1"/>
</dbReference>
<protein>
    <recommendedName>
        <fullName evidence="3">tRNA threonylcarbamoyladenosine biosynthesis protein TsaE</fullName>
    </recommendedName>
    <alternativeName>
        <fullName evidence="10">t(6)A37 threonylcarbamoyladenosine biosynthesis protein TsaE</fullName>
    </alternativeName>
</protein>
<evidence type="ECO:0000256" key="8">
    <source>
        <dbReference type="ARBA" id="ARBA00022840"/>
    </source>
</evidence>
<dbReference type="OrthoDB" id="9815896at2"/>
<keyword evidence="9" id="KW-0460">Magnesium</keyword>
<comment type="similarity">
    <text evidence="2">Belongs to the TsaE family.</text>
</comment>